<comment type="caution">
    <text evidence="1">The sequence shown here is derived from an EMBL/GenBank/DDBJ whole genome shotgun (WGS) entry which is preliminary data.</text>
</comment>
<accession>A0ABP7SEJ7</accession>
<gene>
    <name evidence="1" type="ORF">GCM10022247_36210</name>
</gene>
<dbReference type="Proteomes" id="UP001501747">
    <property type="component" value="Unassembled WGS sequence"/>
</dbReference>
<dbReference type="InterPro" id="IPR043737">
    <property type="entry name" value="DUF5682"/>
</dbReference>
<dbReference type="PANTHER" id="PTHR30634">
    <property type="entry name" value="OUTER MEMBRANE LOLAB LIPOPROTEIN INSERTION APPARATUS"/>
    <property type="match status" value="1"/>
</dbReference>
<organism evidence="1 2">
    <name type="scientific">Allokutzneria multivorans</name>
    <dbReference type="NCBI Taxonomy" id="1142134"/>
    <lineage>
        <taxon>Bacteria</taxon>
        <taxon>Bacillati</taxon>
        <taxon>Actinomycetota</taxon>
        <taxon>Actinomycetes</taxon>
        <taxon>Pseudonocardiales</taxon>
        <taxon>Pseudonocardiaceae</taxon>
        <taxon>Allokutzneria</taxon>
    </lineage>
</organism>
<dbReference type="Pfam" id="PF18934">
    <property type="entry name" value="DUF5682"/>
    <property type="match status" value="1"/>
</dbReference>
<name>A0ABP7SEJ7_9PSEU</name>
<dbReference type="EMBL" id="BAABAL010000012">
    <property type="protein sequence ID" value="GAA4010728.1"/>
    <property type="molecule type" value="Genomic_DNA"/>
</dbReference>
<reference evidence="2" key="1">
    <citation type="journal article" date="2019" name="Int. J. Syst. Evol. Microbiol.">
        <title>The Global Catalogue of Microorganisms (GCM) 10K type strain sequencing project: providing services to taxonomists for standard genome sequencing and annotation.</title>
        <authorList>
            <consortium name="The Broad Institute Genomics Platform"/>
            <consortium name="The Broad Institute Genome Sequencing Center for Infectious Disease"/>
            <person name="Wu L."/>
            <person name="Ma J."/>
        </authorList>
    </citation>
    <scope>NUCLEOTIDE SEQUENCE [LARGE SCALE GENOMIC DNA]</scope>
    <source>
        <strain evidence="2">JCM 17342</strain>
    </source>
</reference>
<evidence type="ECO:0000313" key="1">
    <source>
        <dbReference type="EMBL" id="GAA4010728.1"/>
    </source>
</evidence>
<protein>
    <submittedName>
        <fullName evidence="1">DUF5682 family protein</fullName>
    </submittedName>
</protein>
<dbReference type="PANTHER" id="PTHR30634:SF7">
    <property type="entry name" value="VWA DOMAIN-CONTAINING PROTEIN"/>
    <property type="match status" value="1"/>
</dbReference>
<evidence type="ECO:0000313" key="2">
    <source>
        <dbReference type="Proteomes" id="UP001501747"/>
    </source>
</evidence>
<keyword evidence="2" id="KW-1185">Reference proteome</keyword>
<dbReference type="RefSeq" id="WP_344876209.1">
    <property type="nucleotide sequence ID" value="NZ_BAABAL010000012.1"/>
</dbReference>
<dbReference type="InterPro" id="IPR050458">
    <property type="entry name" value="LolB"/>
</dbReference>
<proteinExistence type="predicted"/>
<sequence length="755" mass="80972">MAVTWLGVRHHSPACARLVAETIDALRPAYVLVEGPVDVNDRLGELLLPHTLPVAVFSYHRGGGRSHLSWTPFCEYSPEWVALTAGRAAGAEVRFIDLPAWHSALADRSNRYADAEQRYTDVVARLCESFGVDNVDTLWDHLVEAEPGAGLAERLATYFDLLRGESAADEADAAREEYMARWVRAAMAEAGDRPIVVVSGGFHRPALRTLSTQDSDGTGWPEVPRPQDGAIADSYLVPYSFKRLDAFDGYQSGMPSPEYYQQLWESGLEGAADALVQAVVSRLRHRKQAVSTADLVAARALTEGLARLRGHQHPARTDVLDGLVSALVSDALDRPLPWTRRGPLAPGAHPVVVEMVAAFSGNRVGRLHPGTPTPPLVHEVTAELERLGLDRDGQFDLDLTKDRDLVRSRALHCLRALGVPGLTRDSGPLTGADPVLRERWTSTPSDLRLPALIEAAVYGATLADAATAVLDERFADAESDIGLLAGVLFDAVLCGITELSERVIVTVAEVIAGSSDLAALGEVLATTLGLWRHDRLFGTARSPVLGAVITASVTRVLWLAEAVRGGPAPANPARLRALAATRDALLHADTALGLDRAAALAVATRVGADTETPPDLRGAAYGLSWSLGAQGDPARAVLGMAGPKTLGDWLAGLFALARDEVLADENGVLAVLDRLVTEMTEQDFLLSLPALRAAFEFFPPRERETIARGLLDRRGMRGSARSLLRTNLDPLVLAEAAALEEQVGAVLAREGLEIR</sequence>